<feature type="domain" description="WDR11 second beta-propeller" evidence="3">
    <location>
        <begin position="515"/>
        <end position="819"/>
    </location>
</feature>
<dbReference type="GO" id="GO:0005737">
    <property type="term" value="C:cytoplasm"/>
    <property type="evidence" value="ECO:0007669"/>
    <property type="project" value="TreeGrafter"/>
</dbReference>
<evidence type="ECO:0000313" key="5">
    <source>
        <dbReference type="EMBL" id="KAG8183940.1"/>
    </source>
</evidence>
<accession>A0AAV6UID4</accession>
<evidence type="ECO:0000313" key="6">
    <source>
        <dbReference type="Proteomes" id="UP000827092"/>
    </source>
</evidence>
<proteinExistence type="predicted"/>
<organism evidence="5 6">
    <name type="scientific">Oedothorax gibbosus</name>
    <dbReference type="NCBI Taxonomy" id="931172"/>
    <lineage>
        <taxon>Eukaryota</taxon>
        <taxon>Metazoa</taxon>
        <taxon>Ecdysozoa</taxon>
        <taxon>Arthropoda</taxon>
        <taxon>Chelicerata</taxon>
        <taxon>Arachnida</taxon>
        <taxon>Araneae</taxon>
        <taxon>Araneomorphae</taxon>
        <taxon>Entelegynae</taxon>
        <taxon>Araneoidea</taxon>
        <taxon>Linyphiidae</taxon>
        <taxon>Erigoninae</taxon>
        <taxon>Oedothorax</taxon>
    </lineage>
</organism>
<protein>
    <recommendedName>
        <fullName evidence="7">WD repeat-containing protein 11</fullName>
    </recommendedName>
</protein>
<keyword evidence="6" id="KW-1185">Reference proteome</keyword>
<dbReference type="Proteomes" id="UP000827092">
    <property type="component" value="Unassembled WGS sequence"/>
</dbReference>
<dbReference type="InterPro" id="IPR036322">
    <property type="entry name" value="WD40_repeat_dom_sf"/>
</dbReference>
<dbReference type="SMART" id="SM00320">
    <property type="entry name" value="WD40"/>
    <property type="match status" value="4"/>
</dbReference>
<sequence>MSVSLDSSKDEKVTPVIVNRASPRTIPGVLSATNKGAFDWGWQSFIAYGCHNHVVIVDTQNIKIFQTLVKHTSDVVKVKWASENFYHDLQHPYSLRLVSLDTSGLIVVWDAKEAKALNSFFEVGKPITDIEWISGRDSCQNLLLALHPPYSIVLWNTETGSKVWKKSYTETILSFAFDPFAGNNITFLASDCILFVDDFSVHKSPSSNGRKFYISNPSAASPPQQNAASTRNTLTKRMWLLAKADSKASETGVTLNECLGLTYHKSYRHHLLLLYPKEVLILDLEINQTVGIVSSEFSGSPIMQVYSCWQRDAFYILHESGATSFRLRHRGKAVMALATPMNECSDTGINSSYANLEVTYDVQCQSESLRLTKHARVMGMTVCPVGESKLALLISDGRVVFLEVAAMHQDEYADCFPPYLSANLYEQLSSKLPEEGKSPAHPLLPLESDALHPATALCDNIPPALYRNEILSNASDERVRFRAFMTGYLMPLAPPPHVIKMCPPVTFRNWTMHRSLLAVGNASGSVQIINMGTGILEKEYALHASPIRGIEWVGLTSFLAYSHPNTVNSMGHVRNELTLTDLQSGRSKGLRTDRNEESPIDMIRVSFLRQYVIIAFKEEPFEIWDLRQLILLRVMPKNFPMVTALDWSPSNYRKIHSSFDLSFDKGKEKSISTLGAHPDTDSTLKAVPYTKEHLVFTDTNGQLYHFWVEGNVVKHGTVIPADQAMGSVTCIAWKGDNIVLGDVDGNLNIWNLKDKSSKGISTHRGWIKKIRFGPGKGNMKILVLYNDGVDVFDVKDVAFLHQLRCPREMPKVQDLDWVGSDRPVLSTADGCIRVTDILFKQFSSPIYEYQPTEPPFSPHILSPGVSLYLKSFLQHPLVGTFAGDIDQEEDMMLAESQLTGLGEELRHFLRRCPFGTAERALHTARLFGDQDGCIFWTVALHFLKYIKHKNLQESASNEQNPDNSSKESEEISEQFLDEPLDTGYDFFCDSYVYKSLQLERVHLHLSKRSSAQQTQQCVERLLLLGETDKAVQLLLETEPHSEGFYEDCLSKHTTTSYSLQHRACLLTSVNGSEGGSSSQSIIKLVSTNLIASGKVSEGVQLLCLIGKAGDACRYLQGAGRWDEAVWLAKATLPVKENQDILKRWIEYLCSTNMDQKNKAILAHLSMYEFWKVTKLLFTNQMIERAALFLQACMEFGVVDRTPDNSKDIDAIFMDYSRYLLSIKNRTSAIHYCKLVSDIGNDLRKQFQFISPDT</sequence>
<dbReference type="InterPro" id="IPR057853">
    <property type="entry name" value="Beta-prop_WDR11_2nd"/>
</dbReference>
<gene>
    <name evidence="5" type="ORF">JTE90_006865</name>
</gene>
<dbReference type="SUPFAM" id="SSF50978">
    <property type="entry name" value="WD40 repeat-like"/>
    <property type="match status" value="2"/>
</dbReference>
<evidence type="ECO:0000259" key="2">
    <source>
        <dbReference type="Pfam" id="PF23751"/>
    </source>
</evidence>
<dbReference type="InterPro" id="IPR057854">
    <property type="entry name" value="TPR_WDR11"/>
</dbReference>
<evidence type="ECO:0008006" key="7">
    <source>
        <dbReference type="Google" id="ProtNLM"/>
    </source>
</evidence>
<dbReference type="Pfam" id="PF23751">
    <property type="entry name" value="Beta-prop_WDR11_1st"/>
    <property type="match status" value="1"/>
</dbReference>
<dbReference type="PANTHER" id="PTHR14593:SF5">
    <property type="entry name" value="WD REPEAT-CONTAINING PROTEIN 11"/>
    <property type="match status" value="1"/>
</dbReference>
<feature type="region of interest" description="Disordered" evidence="1">
    <location>
        <begin position="953"/>
        <end position="973"/>
    </location>
</feature>
<dbReference type="Pfam" id="PF23752">
    <property type="entry name" value="Beta-prop_WDR11_2nd"/>
    <property type="match status" value="1"/>
</dbReference>
<evidence type="ECO:0000256" key="1">
    <source>
        <dbReference type="SAM" id="MobiDB-lite"/>
    </source>
</evidence>
<name>A0AAV6UID4_9ARAC</name>
<dbReference type="InterPro" id="IPR001680">
    <property type="entry name" value="WD40_rpt"/>
</dbReference>
<dbReference type="PANTHER" id="PTHR14593">
    <property type="entry name" value="WD REPEAT-CONTAINING PROTEIN 11"/>
    <property type="match status" value="1"/>
</dbReference>
<dbReference type="InterPro" id="IPR057852">
    <property type="entry name" value="Beta-prop_WDR11_1st"/>
</dbReference>
<evidence type="ECO:0000259" key="4">
    <source>
        <dbReference type="Pfam" id="PF23753"/>
    </source>
</evidence>
<dbReference type="InterPro" id="IPR015943">
    <property type="entry name" value="WD40/YVTN_repeat-like_dom_sf"/>
</dbReference>
<feature type="domain" description="WDR11 first beta-propeller" evidence="2">
    <location>
        <begin position="31"/>
        <end position="342"/>
    </location>
</feature>
<reference evidence="5 6" key="1">
    <citation type="journal article" date="2022" name="Nat. Ecol. Evol.">
        <title>A masculinizing supergene underlies an exaggerated male reproductive morph in a spider.</title>
        <authorList>
            <person name="Hendrickx F."/>
            <person name="De Corte Z."/>
            <person name="Sonet G."/>
            <person name="Van Belleghem S.M."/>
            <person name="Kostlbacher S."/>
            <person name="Vangestel C."/>
        </authorList>
    </citation>
    <scope>NUCLEOTIDE SEQUENCE [LARGE SCALE GENOMIC DNA]</scope>
    <source>
        <strain evidence="5">W744_W776</strain>
    </source>
</reference>
<dbReference type="AlphaFoldDB" id="A0AAV6UID4"/>
<evidence type="ECO:0000259" key="3">
    <source>
        <dbReference type="Pfam" id="PF23752"/>
    </source>
</evidence>
<comment type="caution">
    <text evidence="5">The sequence shown here is derived from an EMBL/GenBank/DDBJ whole genome shotgun (WGS) entry which is preliminary data.</text>
</comment>
<dbReference type="Pfam" id="PF23753">
    <property type="entry name" value="TPR_WDR11"/>
    <property type="match status" value="1"/>
</dbReference>
<feature type="domain" description="WDR11 TPR" evidence="4">
    <location>
        <begin position="914"/>
        <end position="1196"/>
    </location>
</feature>
<dbReference type="Gene3D" id="2.130.10.10">
    <property type="entry name" value="YVTN repeat-like/Quinoprotein amine dehydrogenase"/>
    <property type="match status" value="3"/>
</dbReference>
<dbReference type="InterPro" id="IPR039694">
    <property type="entry name" value="WDR11"/>
</dbReference>
<feature type="compositionally biased region" description="Polar residues" evidence="1">
    <location>
        <begin position="953"/>
        <end position="963"/>
    </location>
</feature>
<dbReference type="EMBL" id="JAFNEN010000396">
    <property type="protein sequence ID" value="KAG8183940.1"/>
    <property type="molecule type" value="Genomic_DNA"/>
</dbReference>